<dbReference type="ExpressionAtlas" id="A0A0Q3KNA8">
    <property type="expression patterns" value="baseline and differential"/>
</dbReference>
<reference evidence="3" key="3">
    <citation type="submission" date="2018-08" db="UniProtKB">
        <authorList>
            <consortium name="EnsemblPlants"/>
        </authorList>
    </citation>
    <scope>IDENTIFICATION</scope>
    <source>
        <strain evidence="3">cv. Bd21</strain>
    </source>
</reference>
<dbReference type="InParanoid" id="A0A0Q3KNA8"/>
<feature type="compositionally biased region" description="Low complexity" evidence="1">
    <location>
        <begin position="46"/>
        <end position="57"/>
    </location>
</feature>
<organism evidence="2">
    <name type="scientific">Brachypodium distachyon</name>
    <name type="common">Purple false brome</name>
    <name type="synonym">Trachynia distachya</name>
    <dbReference type="NCBI Taxonomy" id="15368"/>
    <lineage>
        <taxon>Eukaryota</taxon>
        <taxon>Viridiplantae</taxon>
        <taxon>Streptophyta</taxon>
        <taxon>Embryophyta</taxon>
        <taxon>Tracheophyta</taxon>
        <taxon>Spermatophyta</taxon>
        <taxon>Magnoliopsida</taxon>
        <taxon>Liliopsida</taxon>
        <taxon>Poales</taxon>
        <taxon>Poaceae</taxon>
        <taxon>BOP clade</taxon>
        <taxon>Pooideae</taxon>
        <taxon>Stipodae</taxon>
        <taxon>Brachypodieae</taxon>
        <taxon>Brachypodium</taxon>
    </lineage>
</organism>
<accession>A0A0Q3KNA8</accession>
<evidence type="ECO:0000313" key="2">
    <source>
        <dbReference type="EMBL" id="PNS24239.1"/>
    </source>
</evidence>
<gene>
    <name evidence="2" type="ORF">BRADI_0012s00201v3</name>
</gene>
<evidence type="ECO:0000256" key="1">
    <source>
        <dbReference type="SAM" id="MobiDB-lite"/>
    </source>
</evidence>
<dbReference type="Gramene" id="PNS24239">
    <property type="protein sequence ID" value="PNS24239"/>
    <property type="gene ID" value="BRADI_0012s00201v3"/>
</dbReference>
<evidence type="ECO:0000313" key="3">
    <source>
        <dbReference type="EnsemblPlants" id="PNS24239"/>
    </source>
</evidence>
<protein>
    <submittedName>
        <fullName evidence="2 3">Uncharacterized protein</fullName>
    </submittedName>
</protein>
<dbReference type="AlphaFoldDB" id="A0A0Q3KNA8"/>
<keyword evidence="4" id="KW-1185">Reference proteome</keyword>
<name>A0A0Q3KNA8_BRADI</name>
<reference evidence="2" key="1">
    <citation type="journal article" date="2010" name="Nature">
        <title>Genome sequencing and analysis of the model grass Brachypodium distachyon.</title>
        <authorList>
            <consortium name="International Brachypodium Initiative"/>
        </authorList>
    </citation>
    <scope>NUCLEOTIDE SEQUENCE</scope>
    <source>
        <strain evidence="2">Bd21</strain>
    </source>
</reference>
<evidence type="ECO:0000313" key="4">
    <source>
        <dbReference type="Proteomes" id="UP000008810"/>
    </source>
</evidence>
<dbReference type="EMBL" id="ADDN03000032">
    <property type="status" value="NOT_ANNOTATED_CDS"/>
    <property type="molecule type" value="Genomic_DNA"/>
</dbReference>
<dbReference type="Proteomes" id="UP000008810">
    <property type="component" value="Unassembled WGS sequence"/>
</dbReference>
<dbReference type="EMBL" id="KZ622971">
    <property type="protein sequence ID" value="PNS24239.1"/>
    <property type="molecule type" value="Genomic_DNA"/>
</dbReference>
<reference evidence="2" key="2">
    <citation type="submission" date="2017-06" db="EMBL/GenBank/DDBJ databases">
        <title>WGS assembly of Brachypodium distachyon.</title>
        <authorList>
            <consortium name="The International Brachypodium Initiative"/>
            <person name="Lucas S."/>
            <person name="Harmon-Smith M."/>
            <person name="Lail K."/>
            <person name="Tice H."/>
            <person name="Grimwood J."/>
            <person name="Bruce D."/>
            <person name="Barry K."/>
            <person name="Shu S."/>
            <person name="Lindquist E."/>
            <person name="Wang M."/>
            <person name="Pitluck S."/>
            <person name="Vogel J.P."/>
            <person name="Garvin D.F."/>
            <person name="Mockler T.C."/>
            <person name="Schmutz J."/>
            <person name="Rokhsar D."/>
            <person name="Bevan M.W."/>
        </authorList>
    </citation>
    <scope>NUCLEOTIDE SEQUENCE</scope>
    <source>
        <strain evidence="2">Bd21</strain>
    </source>
</reference>
<feature type="compositionally biased region" description="Low complexity" evidence="1">
    <location>
        <begin position="17"/>
        <end position="29"/>
    </location>
</feature>
<proteinExistence type="predicted"/>
<feature type="region of interest" description="Disordered" evidence="1">
    <location>
        <begin position="1"/>
        <end position="77"/>
    </location>
</feature>
<sequence>MAGAPRAPLRPAPPGRGIPARASPSPASALELPFPGRPSPSGSLFPARRPYPSRASTSPPPAAPGRRRFSPSPPLLLPLAGAASPRRPLSCCPWSAPVLAPHARPCRRARLPAQLCPFAAERPWLLLARPRAPRAPSSLFRGRLAPPSTTITSPRAPPLFSPRACRLPRELTAGSASPLPPAAKRLQAPCSAPMPSPSLQPPLPPARCCRPACWPSPARTRPEQARLAQAQARSKPSLCAAVCCRCSASSRHAAALRRRPRRPHRFRDEAARLHRLRERLPCRERLCCLREQLLGLRRPRVRLPRPYDYFLYVDYFVYHATPQRVQGFLLNSGQLSTPELPAEQVSR</sequence>
<dbReference type="EnsemblPlants" id="PNS24239">
    <property type="protein sequence ID" value="PNS24239"/>
    <property type="gene ID" value="BRADI_0012s00201v3"/>
</dbReference>